<reference evidence="3" key="2">
    <citation type="submission" date="2016-11" db="EMBL/GenBank/DDBJ databases">
        <authorList>
            <person name="Jaros S."/>
            <person name="Januszkiewicz K."/>
            <person name="Wedrychowicz H."/>
        </authorList>
    </citation>
    <scope>NUCLEOTIDE SEQUENCE [LARGE SCALE GENOMIC DNA]</scope>
    <source>
        <strain evidence="3">DSM 19859</strain>
    </source>
</reference>
<dbReference type="Gene3D" id="3.60.20.10">
    <property type="entry name" value="Glutamine Phosphoribosylpyrophosphate, subunit 1, domain 1"/>
    <property type="match status" value="1"/>
</dbReference>
<dbReference type="EMBL" id="FQXT01000004">
    <property type="protein sequence ID" value="SHI18411.1"/>
    <property type="molecule type" value="Genomic_DNA"/>
</dbReference>
<sequence length="328" mass="35979">MKNIIKILFLVSTATGFSQQIDADKSAFAHTFSIVARDTETGEMAVAVQSHWFSVGSLVSWGKSGVGVVATQSFVNPSYGPKGLALMQEGMSAEAALEQLIGEDEGKAYRQVAFLDVNGNASAYTGEKCVVYASQITGDNFSVQANMMLTDQTVPAMAEAFEKYSELPLAERMVEVLKAAQAAGGDIRGKQSAALIVVGPELVENPWEEYKINLRVDDHQNPIEELDRLLKVARAYEYMNRGDLAVEAGDMPEALQQYSTAETMFPDNLEMKFWKAVAMANDGQLEEAKPIFKVIFEQDENWREMIGRLVKPGLLTVSASEVAEIQKL</sequence>
<evidence type="ECO:0000313" key="3">
    <source>
        <dbReference type="EMBL" id="SHI18411.1"/>
    </source>
</evidence>
<feature type="repeat" description="TPR" evidence="1">
    <location>
        <begin position="235"/>
        <end position="268"/>
    </location>
</feature>
<dbReference type="EMBL" id="QOVN01000003">
    <property type="protein sequence ID" value="RXG29824.1"/>
    <property type="molecule type" value="Genomic_DNA"/>
</dbReference>
<dbReference type="InterPro" id="IPR011990">
    <property type="entry name" value="TPR-like_helical_dom_sf"/>
</dbReference>
<dbReference type="Pfam" id="PF06267">
    <property type="entry name" value="DUF1028"/>
    <property type="match status" value="1"/>
</dbReference>
<evidence type="ECO:0000313" key="4">
    <source>
        <dbReference type="Proteomes" id="UP000184240"/>
    </source>
</evidence>
<evidence type="ECO:0000313" key="5">
    <source>
        <dbReference type="Proteomes" id="UP000290037"/>
    </source>
</evidence>
<keyword evidence="1" id="KW-0802">TPR repeat</keyword>
<dbReference type="InterPro" id="IPR010430">
    <property type="entry name" value="DUF1028"/>
</dbReference>
<name>A0A1M5Z2J6_9FLAO</name>
<dbReference type="SUPFAM" id="SSF48452">
    <property type="entry name" value="TPR-like"/>
    <property type="match status" value="1"/>
</dbReference>
<dbReference type="STRING" id="573501.SAMN04487999_2649"/>
<reference evidence="4" key="1">
    <citation type="submission" date="2016-11" db="EMBL/GenBank/DDBJ databases">
        <authorList>
            <person name="Varghese N."/>
            <person name="Submissions S."/>
        </authorList>
    </citation>
    <scope>NUCLEOTIDE SEQUENCE [LARGE SCALE GENOMIC DNA]</scope>
    <source>
        <strain evidence="4">DSM 19859</strain>
    </source>
</reference>
<dbReference type="PROSITE" id="PS50005">
    <property type="entry name" value="TPR"/>
    <property type="match status" value="1"/>
</dbReference>
<dbReference type="GO" id="GO:0016787">
    <property type="term" value="F:hydrolase activity"/>
    <property type="evidence" value="ECO:0007669"/>
    <property type="project" value="UniProtKB-KW"/>
</dbReference>
<dbReference type="InterPro" id="IPR019734">
    <property type="entry name" value="TPR_rpt"/>
</dbReference>
<dbReference type="Proteomes" id="UP000290037">
    <property type="component" value="Unassembled WGS sequence"/>
</dbReference>
<evidence type="ECO:0000256" key="1">
    <source>
        <dbReference type="PROSITE-ProRule" id="PRU00339"/>
    </source>
</evidence>
<dbReference type="SUPFAM" id="SSF56235">
    <property type="entry name" value="N-terminal nucleophile aminohydrolases (Ntn hydrolases)"/>
    <property type="match status" value="1"/>
</dbReference>
<dbReference type="RefSeq" id="WP_072983748.1">
    <property type="nucleotide sequence ID" value="NZ_FQXT01000004.1"/>
</dbReference>
<dbReference type="Pfam" id="PF14559">
    <property type="entry name" value="TPR_19"/>
    <property type="match status" value="1"/>
</dbReference>
<dbReference type="OrthoDB" id="9790012at2"/>
<gene>
    <name evidence="2" type="ORF">DSM01_1926</name>
    <name evidence="3" type="ORF">SAMN04487999_2649</name>
</gene>
<organism evidence="3 4">
    <name type="scientific">Leeuwenhoekiella palythoae</name>
    <dbReference type="NCBI Taxonomy" id="573501"/>
    <lineage>
        <taxon>Bacteria</taxon>
        <taxon>Pseudomonadati</taxon>
        <taxon>Bacteroidota</taxon>
        <taxon>Flavobacteriia</taxon>
        <taxon>Flavobacteriales</taxon>
        <taxon>Flavobacteriaceae</taxon>
        <taxon>Leeuwenhoekiella</taxon>
    </lineage>
</organism>
<dbReference type="PANTHER" id="PTHR39328:SF1">
    <property type="entry name" value="BLL2871 PROTEIN"/>
    <property type="match status" value="1"/>
</dbReference>
<keyword evidence="5" id="KW-1185">Reference proteome</keyword>
<dbReference type="PANTHER" id="PTHR39328">
    <property type="entry name" value="BLL2871 PROTEIN"/>
    <property type="match status" value="1"/>
</dbReference>
<reference evidence="2 5" key="3">
    <citation type="submission" date="2018-07" db="EMBL/GenBank/DDBJ databases">
        <title>Leeuwenhoekiella genomics.</title>
        <authorList>
            <person name="Tahon G."/>
            <person name="Willems A."/>
        </authorList>
    </citation>
    <scope>NUCLEOTIDE SEQUENCE [LARGE SCALE GENOMIC DNA]</scope>
    <source>
        <strain evidence="2 5">LMG 24856</strain>
    </source>
</reference>
<dbReference type="InterPro" id="IPR029055">
    <property type="entry name" value="Ntn_hydrolases_N"/>
</dbReference>
<dbReference type="AlphaFoldDB" id="A0A1M5Z2J6"/>
<proteinExistence type="predicted"/>
<evidence type="ECO:0000313" key="2">
    <source>
        <dbReference type="EMBL" id="RXG29824.1"/>
    </source>
</evidence>
<accession>A0A1M5Z2J6</accession>
<dbReference type="Proteomes" id="UP000184240">
    <property type="component" value="Unassembled WGS sequence"/>
</dbReference>
<keyword evidence="3" id="KW-0378">Hydrolase</keyword>
<protein>
    <submittedName>
        <fullName evidence="2">Ntn-hydrolase superfamily protein</fullName>
    </submittedName>
    <submittedName>
        <fullName evidence="3">Uncharacterized conserved protein, Ntn-hydrolase superfamily</fullName>
    </submittedName>
</protein>